<keyword evidence="6 10" id="KW-0472">Membrane</keyword>
<feature type="region of interest" description="Disordered" evidence="9">
    <location>
        <begin position="541"/>
        <end position="620"/>
    </location>
</feature>
<dbReference type="GO" id="GO:0005886">
    <property type="term" value="C:plasma membrane"/>
    <property type="evidence" value="ECO:0007669"/>
    <property type="project" value="UniProtKB-SubCell"/>
</dbReference>
<feature type="coiled-coil region" evidence="8">
    <location>
        <begin position="962"/>
        <end position="1003"/>
    </location>
</feature>
<evidence type="ECO:0000256" key="10">
    <source>
        <dbReference type="SAM" id="Phobius"/>
    </source>
</evidence>
<accession>A0A9D5HS60</accession>
<feature type="region of interest" description="Disordered" evidence="9">
    <location>
        <begin position="1221"/>
        <end position="1288"/>
    </location>
</feature>
<evidence type="ECO:0000256" key="3">
    <source>
        <dbReference type="ARBA" id="ARBA00022692"/>
    </source>
</evidence>
<evidence type="ECO:0000256" key="7">
    <source>
        <dbReference type="ARBA" id="ARBA00038080"/>
    </source>
</evidence>
<feature type="region of interest" description="Disordered" evidence="9">
    <location>
        <begin position="433"/>
        <end position="525"/>
    </location>
</feature>
<proteinExistence type="inferred from homology"/>
<evidence type="ECO:0000256" key="9">
    <source>
        <dbReference type="SAM" id="MobiDB-lite"/>
    </source>
</evidence>
<feature type="compositionally biased region" description="Basic and acidic residues" evidence="9">
    <location>
        <begin position="564"/>
        <end position="577"/>
    </location>
</feature>
<keyword evidence="4 10" id="KW-1133">Transmembrane helix</keyword>
<evidence type="ECO:0000256" key="8">
    <source>
        <dbReference type="SAM" id="Coils"/>
    </source>
</evidence>
<evidence type="ECO:0000256" key="6">
    <source>
        <dbReference type="ARBA" id="ARBA00023136"/>
    </source>
</evidence>
<name>A0A9D5HS60_9LILI</name>
<feature type="compositionally biased region" description="Basic and acidic residues" evidence="9">
    <location>
        <begin position="1138"/>
        <end position="1155"/>
    </location>
</feature>
<reference evidence="11" key="2">
    <citation type="journal article" date="2022" name="Hortic Res">
        <title>The genome of Dioscorea zingiberensis sheds light on the biosynthesis, origin and evolution of the medicinally important diosgenin saponins.</title>
        <authorList>
            <person name="Li Y."/>
            <person name="Tan C."/>
            <person name="Li Z."/>
            <person name="Guo J."/>
            <person name="Li S."/>
            <person name="Chen X."/>
            <person name="Wang C."/>
            <person name="Dai X."/>
            <person name="Yang H."/>
            <person name="Song W."/>
            <person name="Hou L."/>
            <person name="Xu J."/>
            <person name="Tong Z."/>
            <person name="Xu A."/>
            <person name="Yuan X."/>
            <person name="Wang W."/>
            <person name="Yang Q."/>
            <person name="Chen L."/>
            <person name="Sun Z."/>
            <person name="Wang K."/>
            <person name="Pan B."/>
            <person name="Chen J."/>
            <person name="Bao Y."/>
            <person name="Liu F."/>
            <person name="Qi X."/>
            <person name="Gang D.R."/>
            <person name="Wen J."/>
            <person name="Li J."/>
        </authorList>
    </citation>
    <scope>NUCLEOTIDE SEQUENCE</scope>
    <source>
        <strain evidence="11">Dzin_1.0</strain>
    </source>
</reference>
<dbReference type="OrthoDB" id="2195113at2759"/>
<feature type="transmembrane region" description="Helical" evidence="10">
    <location>
        <begin position="1303"/>
        <end position="1324"/>
    </location>
</feature>
<feature type="transmembrane region" description="Helical" evidence="10">
    <location>
        <begin position="651"/>
        <end position="678"/>
    </location>
</feature>
<evidence type="ECO:0000256" key="2">
    <source>
        <dbReference type="ARBA" id="ARBA00022475"/>
    </source>
</evidence>
<organism evidence="11 12">
    <name type="scientific">Dioscorea zingiberensis</name>
    <dbReference type="NCBI Taxonomy" id="325984"/>
    <lineage>
        <taxon>Eukaryota</taxon>
        <taxon>Viridiplantae</taxon>
        <taxon>Streptophyta</taxon>
        <taxon>Embryophyta</taxon>
        <taxon>Tracheophyta</taxon>
        <taxon>Spermatophyta</taxon>
        <taxon>Magnoliopsida</taxon>
        <taxon>Liliopsida</taxon>
        <taxon>Dioscoreales</taxon>
        <taxon>Dioscoreaceae</taxon>
        <taxon>Dioscorea</taxon>
    </lineage>
</organism>
<reference evidence="11" key="1">
    <citation type="submission" date="2021-03" db="EMBL/GenBank/DDBJ databases">
        <authorList>
            <person name="Li Z."/>
            <person name="Yang C."/>
        </authorList>
    </citation>
    <scope>NUCLEOTIDE SEQUENCE</scope>
    <source>
        <strain evidence="11">Dzin_1.0</strain>
        <tissue evidence="11">Leaf</tissue>
    </source>
</reference>
<feature type="compositionally biased region" description="Basic and acidic residues" evidence="9">
    <location>
        <begin position="433"/>
        <end position="447"/>
    </location>
</feature>
<feature type="coiled-coil region" evidence="8">
    <location>
        <begin position="147"/>
        <end position="174"/>
    </location>
</feature>
<evidence type="ECO:0000256" key="4">
    <source>
        <dbReference type="ARBA" id="ARBA00022989"/>
    </source>
</evidence>
<dbReference type="PANTHER" id="PTHR32219:SF2">
    <property type="entry name" value="PROTON PUMP-INTERACTOR 1"/>
    <property type="match status" value="1"/>
</dbReference>
<gene>
    <name evidence="11" type="ORF">J5N97_004787</name>
</gene>
<keyword evidence="5 8" id="KW-0175">Coiled coil</keyword>
<evidence type="ECO:0000256" key="5">
    <source>
        <dbReference type="ARBA" id="ARBA00023054"/>
    </source>
</evidence>
<dbReference type="EMBL" id="JAGGNH010000001">
    <property type="protein sequence ID" value="KAJ0986431.1"/>
    <property type="molecule type" value="Genomic_DNA"/>
</dbReference>
<comment type="similarity">
    <text evidence="7">Belongs to the plant Proton pump-interactor protein family.</text>
</comment>
<comment type="caution">
    <text evidence="11">The sequence shown here is derived from an EMBL/GenBank/DDBJ whole genome shotgun (WGS) entry which is preliminary data.</text>
</comment>
<keyword evidence="12" id="KW-1185">Reference proteome</keyword>
<evidence type="ECO:0000313" key="12">
    <source>
        <dbReference type="Proteomes" id="UP001085076"/>
    </source>
</evidence>
<feature type="compositionally biased region" description="Basic and acidic residues" evidence="9">
    <location>
        <begin position="493"/>
        <end position="525"/>
    </location>
</feature>
<keyword evidence="3 10" id="KW-0812">Transmembrane</keyword>
<feature type="coiled-coil region" evidence="8">
    <location>
        <begin position="310"/>
        <end position="344"/>
    </location>
</feature>
<protein>
    <recommendedName>
        <fullName evidence="13">Proton pump-interactor 1</fullName>
    </recommendedName>
</protein>
<evidence type="ECO:0000313" key="11">
    <source>
        <dbReference type="EMBL" id="KAJ0986431.1"/>
    </source>
</evidence>
<comment type="subcellular location">
    <subcellularLocation>
        <location evidence="1">Cell membrane</location>
        <topology evidence="1">Single-pass membrane protein</topology>
    </subcellularLocation>
</comment>
<feature type="compositionally biased region" description="Acidic residues" evidence="9">
    <location>
        <begin position="595"/>
        <end position="609"/>
    </location>
</feature>
<evidence type="ECO:0000256" key="1">
    <source>
        <dbReference type="ARBA" id="ARBA00004162"/>
    </source>
</evidence>
<evidence type="ECO:0008006" key="13">
    <source>
        <dbReference type="Google" id="ProtNLM"/>
    </source>
</evidence>
<dbReference type="Proteomes" id="UP001085076">
    <property type="component" value="Miscellaneous, Linkage group lg01"/>
</dbReference>
<feature type="compositionally biased region" description="Basic and acidic residues" evidence="9">
    <location>
        <begin position="1084"/>
        <end position="1099"/>
    </location>
</feature>
<dbReference type="InterPro" id="IPR055282">
    <property type="entry name" value="PPI1-4"/>
</dbReference>
<feature type="compositionally biased region" description="Acidic residues" evidence="9">
    <location>
        <begin position="1242"/>
        <end position="1261"/>
    </location>
</feature>
<sequence>MGSPKTAVLPFPSSLKGEDQIYIPGSAASFSFDPIDHLHRISSIQASSIHLEIMSVEILGSDVAPGLVKNGIDGESTFPVEVINKVKTSHGQSPEESIQFGLMDSSHGGKEEGKHADSNFLQNATEEWPEPGQIHTFYFVKVRSYEDPKLKAKIEQAEKEVQKKNKARFQITEALKAKRSERAQVISQLKPLTSEDKRYRSIMDEKRKEMEPLQDALGKLRGSNNVNREKGMSLCSSEEELNYLIQSFQYRIQHESNTLSEEKQLLKEIKQLEGTREKVIANAAVKAKIQDSLGQKEAIQDQVKLIGVDMGGVRKEKQVVRTKIKQLEDELKVIDAEITSLQEQLEPLTAKRDMAFEDLSKLIKTRQELNTCYHENRSLLNIAKDLAAKKDIQALKELCHSEVENFMSQWSSNKVFRDDYERRIWSSLDNRQLTKDGRQRNPDEKPIIVEPSLPPPPVVDQEAPIKVSGKREKEDANLSNGAISSRKIKVDHHKPTEESGEKASVPQEKEYASGVEKSQEKPVEIDAVKLKEMKREEELAKANLARERKKKQAEKAAARATARAQKEAEKKLKEKEKKAKKKGVVSATDPSSEQTESEEKIEELEETDVNVDTPVPTKNKELKDKTKYRNQPKMQDQLPRRIPKRKKSHSYLVWAAPAAIAAILALVVAMLISISFLFPSIPSIGFSGSSSIPPSLIRLEIMGVEISGADVTPGPVKDGMDGENIFHPVVDNKAKTVLGQRAEEPIQFGMMDSSQGANGGKKEVKQITNATFPHNATEEWPAPEQIHTFYFVKVRSYEDPKLKVKIEQADKEVQKKNKARFQMTEALKAKRSERAQVISQLKPLTSEDKRYRSIMDEKRKEMEPLQDALGKLRGSNNVTREKGMSLCSSEEELNYLIQSLQYRIQHESNTLSEEKQLLKEIKQLEGTREKVIANAAVKAKIQDSLGQKEAIQDQVKLIGVDMGGVRKEKQAVRTKIKQLEDELKAIDAEITSLQEQLEPLSDKRDKAFENFSELIKARQELNTCSRENRSLLNVAKDLAARKDIQALEELCHSEVEKFMSQWSSNKAFRDDYEKRILSSLDSRQLTKDGRQRNPDEKPIIQEASPPPLPVEQEVPIKVGGKREKEDSSLNNGIISSRKIKDEDHHKSTEKNEEKVSAPQEEEYLLDTEKSQEKPVAIDAVKLKEMQREEELAKANLARERKKKLAEKAAVKALLRAEKEAEKKLREKEKRAKKKAGVSAPDPSDEQTEPEEKIEEAEEADVNVDAPVRTRSKELKVKSRYKNQPKTQEQLPKRILKRKKSHSYFVWAAPAAILALVLAVLVYIYKNN</sequence>
<keyword evidence="2" id="KW-1003">Cell membrane</keyword>
<dbReference type="PANTHER" id="PTHR32219">
    <property type="entry name" value="RNA-BINDING PROTEIN YLMH-RELATED"/>
    <property type="match status" value="1"/>
</dbReference>
<feature type="region of interest" description="Disordered" evidence="9">
    <location>
        <begin position="1080"/>
        <end position="1170"/>
    </location>
</feature>